<protein>
    <submittedName>
        <fullName evidence="1">Laminin subunit alpha1like</fullName>
    </submittedName>
</protein>
<evidence type="ECO:0000313" key="2">
    <source>
        <dbReference type="Proteomes" id="UP000595437"/>
    </source>
</evidence>
<dbReference type="Proteomes" id="UP000595437">
    <property type="component" value="Chromosome 15"/>
</dbReference>
<dbReference type="AlphaFoldDB" id="A0A7T8GQG8"/>
<gene>
    <name evidence="1" type="ORF">FKW44_020822</name>
</gene>
<proteinExistence type="predicted"/>
<accession>A0A7T8GQG8</accession>
<reference evidence="2" key="1">
    <citation type="submission" date="2021-01" db="EMBL/GenBank/DDBJ databases">
        <title>Caligus Genome Assembly.</title>
        <authorList>
            <person name="Gallardo-Escarate C."/>
        </authorList>
    </citation>
    <scope>NUCLEOTIDE SEQUENCE [LARGE SCALE GENOMIC DNA]</scope>
</reference>
<feature type="non-terminal residue" evidence="1">
    <location>
        <position position="1"/>
    </location>
</feature>
<sequence length="89" mass="10482">RTLSITRGNSPLNSTRGLTLIPFQERDVSIGLSGPYEEPLFWDLPNQFRGDKIPHTTDIFDSPFIPTEMETLREQTHFHWCKYRDKMAW</sequence>
<dbReference type="EMBL" id="CP045904">
    <property type="protein sequence ID" value="QQP35885.1"/>
    <property type="molecule type" value="Genomic_DNA"/>
</dbReference>
<organism evidence="1 2">
    <name type="scientific">Caligus rogercresseyi</name>
    <name type="common">Sea louse</name>
    <dbReference type="NCBI Taxonomy" id="217165"/>
    <lineage>
        <taxon>Eukaryota</taxon>
        <taxon>Metazoa</taxon>
        <taxon>Ecdysozoa</taxon>
        <taxon>Arthropoda</taxon>
        <taxon>Crustacea</taxon>
        <taxon>Multicrustacea</taxon>
        <taxon>Hexanauplia</taxon>
        <taxon>Copepoda</taxon>
        <taxon>Siphonostomatoida</taxon>
        <taxon>Caligidae</taxon>
        <taxon>Caligus</taxon>
    </lineage>
</organism>
<keyword evidence="2" id="KW-1185">Reference proteome</keyword>
<name>A0A7T8GQG8_CALRO</name>
<evidence type="ECO:0000313" key="1">
    <source>
        <dbReference type="EMBL" id="QQP35885.1"/>
    </source>
</evidence>